<dbReference type="PANTHER" id="PTHR30383">
    <property type="entry name" value="THIOESTERASE 1/PROTEASE 1/LYSOPHOSPHOLIPASE L1"/>
    <property type="match status" value="1"/>
</dbReference>
<accession>A0A368W6H7</accession>
<dbReference type="GO" id="GO:0004622">
    <property type="term" value="F:phosphatidylcholine lysophospholipase activity"/>
    <property type="evidence" value="ECO:0007669"/>
    <property type="project" value="TreeGrafter"/>
</dbReference>
<dbReference type="RefSeq" id="WP_114378529.1">
    <property type="nucleotide sequence ID" value="NZ_QPJD01000002.1"/>
</dbReference>
<dbReference type="InterPro" id="IPR036514">
    <property type="entry name" value="SGNH_hydro_sf"/>
</dbReference>
<proteinExistence type="predicted"/>
<reference evidence="2 3" key="1">
    <citation type="submission" date="2018-07" db="EMBL/GenBank/DDBJ databases">
        <title>Genomic Encyclopedia of Type Strains, Phase III (KMG-III): the genomes of soil and plant-associated and newly described type strains.</title>
        <authorList>
            <person name="Whitman W."/>
        </authorList>
    </citation>
    <scope>NUCLEOTIDE SEQUENCE [LARGE SCALE GENOMIC DNA]</scope>
    <source>
        <strain evidence="2 3">CECT 7506</strain>
    </source>
</reference>
<name>A0A368W6H7_9BACL</name>
<dbReference type="InterPro" id="IPR013830">
    <property type="entry name" value="SGNH_hydro"/>
</dbReference>
<dbReference type="OrthoDB" id="252349at2"/>
<dbReference type="Proteomes" id="UP000252415">
    <property type="component" value="Unassembled WGS sequence"/>
</dbReference>
<evidence type="ECO:0000259" key="1">
    <source>
        <dbReference type="Pfam" id="PF13472"/>
    </source>
</evidence>
<organism evidence="2 3">
    <name type="scientific">Paenibacillus prosopidis</name>
    <dbReference type="NCBI Taxonomy" id="630520"/>
    <lineage>
        <taxon>Bacteria</taxon>
        <taxon>Bacillati</taxon>
        <taxon>Bacillota</taxon>
        <taxon>Bacilli</taxon>
        <taxon>Bacillales</taxon>
        <taxon>Paenibacillaceae</taxon>
        <taxon>Paenibacillus</taxon>
    </lineage>
</organism>
<dbReference type="PANTHER" id="PTHR30383:SF27">
    <property type="entry name" value="SPORE GERMINATION LIPASE LIPC"/>
    <property type="match status" value="1"/>
</dbReference>
<dbReference type="Pfam" id="PF13472">
    <property type="entry name" value="Lipase_GDSL_2"/>
    <property type="match status" value="1"/>
</dbReference>
<evidence type="ECO:0000313" key="2">
    <source>
        <dbReference type="EMBL" id="RCW51028.1"/>
    </source>
</evidence>
<gene>
    <name evidence="2" type="ORF">DFP97_102220</name>
</gene>
<dbReference type="Gene3D" id="3.40.50.1110">
    <property type="entry name" value="SGNH hydrolase"/>
    <property type="match status" value="1"/>
</dbReference>
<comment type="caution">
    <text evidence="2">The sequence shown here is derived from an EMBL/GenBank/DDBJ whole genome shotgun (WGS) entry which is preliminary data.</text>
</comment>
<dbReference type="EMBL" id="QPJD01000002">
    <property type="protein sequence ID" value="RCW51028.1"/>
    <property type="molecule type" value="Genomic_DNA"/>
</dbReference>
<evidence type="ECO:0000313" key="3">
    <source>
        <dbReference type="Proteomes" id="UP000252415"/>
    </source>
</evidence>
<keyword evidence="3" id="KW-1185">Reference proteome</keyword>
<sequence length="274" mass="30525">MVKFRKLWLALAAASLCTTAFLIIGFGFVLKDMLIPVFPKFDVKPVNPERGAPAAPVMEETGEIRIAALGDSLTKGTGDSTGEGYVKKVVEGLMLEKGKPVRMLNNLAINGLQADELADRLADDRGFQYVLKQANLILLTIGGNDLFNSVRASNAGRKLSAYSLKGLSNRLPEAMERFERVIAELHSINANATIIYIGLYNPFYDIEELRSGSLEVQQWNKEAYTVIQSYPNMMMIPVFDLFEWNIGNYLSSDHFHPNGQGYERIADRILESLK</sequence>
<dbReference type="AlphaFoldDB" id="A0A368W6H7"/>
<protein>
    <submittedName>
        <fullName evidence="2">Lysophospholipase L1-like esterase</fullName>
    </submittedName>
</protein>
<dbReference type="SUPFAM" id="SSF52266">
    <property type="entry name" value="SGNH hydrolase"/>
    <property type="match status" value="1"/>
</dbReference>
<feature type="domain" description="SGNH hydrolase-type esterase" evidence="1">
    <location>
        <begin position="68"/>
        <end position="264"/>
    </location>
</feature>
<dbReference type="InterPro" id="IPR051532">
    <property type="entry name" value="Ester_Hydrolysis_Enzymes"/>
</dbReference>